<keyword evidence="2" id="KW-1185">Reference proteome</keyword>
<gene>
    <name evidence="1" type="ORF">CCAP1982_LOCUS22453</name>
</gene>
<dbReference type="Proteomes" id="UP000606786">
    <property type="component" value="Unassembled WGS sequence"/>
</dbReference>
<organism evidence="1 2">
    <name type="scientific">Ceratitis capitata</name>
    <name type="common">Mediterranean fruit fly</name>
    <name type="synonym">Tephritis capitata</name>
    <dbReference type="NCBI Taxonomy" id="7213"/>
    <lineage>
        <taxon>Eukaryota</taxon>
        <taxon>Metazoa</taxon>
        <taxon>Ecdysozoa</taxon>
        <taxon>Arthropoda</taxon>
        <taxon>Hexapoda</taxon>
        <taxon>Insecta</taxon>
        <taxon>Pterygota</taxon>
        <taxon>Neoptera</taxon>
        <taxon>Endopterygota</taxon>
        <taxon>Diptera</taxon>
        <taxon>Brachycera</taxon>
        <taxon>Muscomorpha</taxon>
        <taxon>Tephritoidea</taxon>
        <taxon>Tephritidae</taxon>
        <taxon>Ceratitis</taxon>
        <taxon>Ceratitis</taxon>
    </lineage>
</organism>
<dbReference type="EMBL" id="CAJHJT010000056">
    <property type="protein sequence ID" value="CAD7014458.1"/>
    <property type="molecule type" value="Genomic_DNA"/>
</dbReference>
<accession>A0A811VDP8</accession>
<protein>
    <submittedName>
        <fullName evidence="1">(Mediterranean fruit fly) hypothetical protein</fullName>
    </submittedName>
</protein>
<sequence length="123" mass="13445">MNLHHLFHGVTPTNSPWLTSPASQQRQCCLIAPISHQTTGASVDIEAHMFVLVLVCSGTSCYIAVAGKIKKENCIELPTFKAAIRVHMPFIYINCAIPTALRATATIQCSPHILPLITIHWDG</sequence>
<proteinExistence type="predicted"/>
<evidence type="ECO:0000313" key="1">
    <source>
        <dbReference type="EMBL" id="CAD7014458.1"/>
    </source>
</evidence>
<evidence type="ECO:0000313" key="2">
    <source>
        <dbReference type="Proteomes" id="UP000606786"/>
    </source>
</evidence>
<comment type="caution">
    <text evidence="1">The sequence shown here is derived from an EMBL/GenBank/DDBJ whole genome shotgun (WGS) entry which is preliminary data.</text>
</comment>
<reference evidence="1" key="1">
    <citation type="submission" date="2020-11" db="EMBL/GenBank/DDBJ databases">
        <authorList>
            <person name="Whitehead M."/>
        </authorList>
    </citation>
    <scope>NUCLEOTIDE SEQUENCE</scope>
    <source>
        <strain evidence="1">EGII</strain>
    </source>
</reference>
<dbReference type="AlphaFoldDB" id="A0A811VDP8"/>
<name>A0A811VDP8_CERCA</name>